<dbReference type="SMART" id="SM00257">
    <property type="entry name" value="LysM"/>
    <property type="match status" value="1"/>
</dbReference>
<dbReference type="Gene3D" id="3.10.350.10">
    <property type="entry name" value="LysM domain"/>
    <property type="match status" value="1"/>
</dbReference>
<gene>
    <name evidence="3" type="ORF">FTV88_0332</name>
</gene>
<dbReference type="Proteomes" id="UP000366051">
    <property type="component" value="Chromosome"/>
</dbReference>
<evidence type="ECO:0000313" key="3">
    <source>
        <dbReference type="EMBL" id="QGG46511.1"/>
    </source>
</evidence>
<feature type="compositionally biased region" description="Low complexity" evidence="1">
    <location>
        <begin position="75"/>
        <end position="86"/>
    </location>
</feature>
<dbReference type="RefSeq" id="WP_207707897.1">
    <property type="nucleotide sequence ID" value="NZ_CP045875.1"/>
</dbReference>
<evidence type="ECO:0000256" key="1">
    <source>
        <dbReference type="SAM" id="MobiDB-lite"/>
    </source>
</evidence>
<dbReference type="KEGG" id="hcv:FTV88_0332"/>
<dbReference type="PANTHER" id="PTHR33734:SF22">
    <property type="entry name" value="MEMBRANE-BOUND LYTIC MUREIN TRANSGLYCOSYLASE D"/>
    <property type="match status" value="1"/>
</dbReference>
<dbReference type="InterPro" id="IPR018392">
    <property type="entry name" value="LysM"/>
</dbReference>
<organism evidence="3 4">
    <name type="scientific">Heliorestis convoluta</name>
    <dbReference type="NCBI Taxonomy" id="356322"/>
    <lineage>
        <taxon>Bacteria</taxon>
        <taxon>Bacillati</taxon>
        <taxon>Bacillota</taxon>
        <taxon>Clostridia</taxon>
        <taxon>Eubacteriales</taxon>
        <taxon>Heliobacteriaceae</taxon>
        <taxon>Heliorestis</taxon>
    </lineage>
</organism>
<evidence type="ECO:0000313" key="4">
    <source>
        <dbReference type="Proteomes" id="UP000366051"/>
    </source>
</evidence>
<dbReference type="Pfam" id="PF01476">
    <property type="entry name" value="LysM"/>
    <property type="match status" value="1"/>
</dbReference>
<feature type="compositionally biased region" description="Pro residues" evidence="1">
    <location>
        <begin position="53"/>
        <end position="74"/>
    </location>
</feature>
<proteinExistence type="predicted"/>
<feature type="domain" description="LysM" evidence="2">
    <location>
        <begin position="2"/>
        <end position="46"/>
    </location>
</feature>
<reference evidence="4" key="1">
    <citation type="submission" date="2019-11" db="EMBL/GenBank/DDBJ databases">
        <title>Genome sequence of Heliorestis convoluta strain HH, an alkaliphilic and minimalistic phototrophic bacterium from a soda lake in Egypt.</title>
        <authorList>
            <person name="Dewey E.D."/>
            <person name="Stokes L.M."/>
            <person name="Burchell B.M."/>
            <person name="Shaffer K.N."/>
            <person name="Huntington A.M."/>
            <person name="Baker J.M."/>
            <person name="Nadendla S."/>
            <person name="Giglio M.G."/>
            <person name="Touchman J.W."/>
            <person name="Blankenship R.E."/>
            <person name="Madigan M.T."/>
            <person name="Sattley W.M."/>
        </authorList>
    </citation>
    <scope>NUCLEOTIDE SEQUENCE [LARGE SCALE GENOMIC DNA]</scope>
    <source>
        <strain evidence="4">HH</strain>
    </source>
</reference>
<name>A0A5Q2MXE4_9FIRM</name>
<evidence type="ECO:0000259" key="2">
    <source>
        <dbReference type="PROSITE" id="PS51782"/>
    </source>
</evidence>
<dbReference type="PANTHER" id="PTHR33734">
    <property type="entry name" value="LYSM DOMAIN-CONTAINING GPI-ANCHORED PROTEIN 2"/>
    <property type="match status" value="1"/>
</dbReference>
<dbReference type="CDD" id="cd00118">
    <property type="entry name" value="LysM"/>
    <property type="match status" value="1"/>
</dbReference>
<dbReference type="PROSITE" id="PS51782">
    <property type="entry name" value="LYSM"/>
    <property type="match status" value="1"/>
</dbReference>
<dbReference type="SUPFAM" id="SSF54106">
    <property type="entry name" value="LysM domain"/>
    <property type="match status" value="1"/>
</dbReference>
<feature type="region of interest" description="Disordered" evidence="1">
    <location>
        <begin position="48"/>
        <end position="93"/>
    </location>
</feature>
<protein>
    <submittedName>
        <fullName evidence="3">LysM domain protein</fullName>
    </submittedName>
</protein>
<accession>A0A5Q2MXE4</accession>
<dbReference type="EMBL" id="CP045875">
    <property type="protein sequence ID" value="QGG46511.1"/>
    <property type="molecule type" value="Genomic_DNA"/>
</dbReference>
<dbReference type="InterPro" id="IPR036779">
    <property type="entry name" value="LysM_dom_sf"/>
</dbReference>
<dbReference type="GO" id="GO:0008932">
    <property type="term" value="F:lytic endotransglycosylase activity"/>
    <property type="evidence" value="ECO:0007669"/>
    <property type="project" value="TreeGrafter"/>
</dbReference>
<dbReference type="AlphaFoldDB" id="A0A5Q2MXE4"/>
<keyword evidence="4" id="KW-1185">Reference proteome</keyword>
<sequence length="93" mass="10196">MLIYMVQQGDSLGKIAARYGITAYQIIEQNQLKNPDLLYVGQRLQIPSRRPAAVPPQHQPPRPQPAEAPPPAPQPLTSTPLAPTLSSKKDCCK</sequence>